<name>A0A8S0Q0X2_OLEEU</name>
<comment type="caution">
    <text evidence="1">The sequence shown here is derived from an EMBL/GenBank/DDBJ whole genome shotgun (WGS) entry which is preliminary data.</text>
</comment>
<sequence>ANHNDSSHIDKRPNYYTTTAISSRTNTIITTHKQPPTIKSPLHEITTNCYNSQL</sequence>
<organism evidence="1 2">
    <name type="scientific">Olea europaea subsp. europaea</name>
    <dbReference type="NCBI Taxonomy" id="158383"/>
    <lineage>
        <taxon>Eukaryota</taxon>
        <taxon>Viridiplantae</taxon>
        <taxon>Streptophyta</taxon>
        <taxon>Embryophyta</taxon>
        <taxon>Tracheophyta</taxon>
        <taxon>Spermatophyta</taxon>
        <taxon>Magnoliopsida</taxon>
        <taxon>eudicotyledons</taxon>
        <taxon>Gunneridae</taxon>
        <taxon>Pentapetalae</taxon>
        <taxon>asterids</taxon>
        <taxon>lamiids</taxon>
        <taxon>Lamiales</taxon>
        <taxon>Oleaceae</taxon>
        <taxon>Oleeae</taxon>
        <taxon>Olea</taxon>
    </lineage>
</organism>
<dbReference type="Gramene" id="OE9A014861T1">
    <property type="protein sequence ID" value="OE9A014861C1"/>
    <property type="gene ID" value="OE9A014861"/>
</dbReference>
<keyword evidence="2" id="KW-1185">Reference proteome</keyword>
<dbReference type="AlphaFoldDB" id="A0A8S0Q0X2"/>
<accession>A0A8S0Q0X2</accession>
<evidence type="ECO:0000313" key="1">
    <source>
        <dbReference type="EMBL" id="CAA2960525.1"/>
    </source>
</evidence>
<feature type="non-terminal residue" evidence="1">
    <location>
        <position position="54"/>
    </location>
</feature>
<gene>
    <name evidence="1" type="ORF">OLEA9_A014861</name>
</gene>
<reference evidence="1 2" key="1">
    <citation type="submission" date="2019-12" db="EMBL/GenBank/DDBJ databases">
        <authorList>
            <person name="Alioto T."/>
            <person name="Alioto T."/>
            <person name="Gomez Garrido J."/>
        </authorList>
    </citation>
    <scope>NUCLEOTIDE SEQUENCE [LARGE SCALE GENOMIC DNA]</scope>
</reference>
<protein>
    <submittedName>
        <fullName evidence="1">Uncharacterized protein</fullName>
    </submittedName>
</protein>
<dbReference type="Proteomes" id="UP000594638">
    <property type="component" value="Unassembled WGS sequence"/>
</dbReference>
<evidence type="ECO:0000313" key="2">
    <source>
        <dbReference type="Proteomes" id="UP000594638"/>
    </source>
</evidence>
<proteinExistence type="predicted"/>
<feature type="non-terminal residue" evidence="1">
    <location>
        <position position="1"/>
    </location>
</feature>
<dbReference type="EMBL" id="CACTIH010000414">
    <property type="protein sequence ID" value="CAA2960525.1"/>
    <property type="molecule type" value="Genomic_DNA"/>
</dbReference>